<gene>
    <name evidence="9" type="ORF">OESDEN_08282</name>
</gene>
<dbReference type="PANTHER" id="PTHR11629">
    <property type="entry name" value="VACUOLAR PROTON ATPASES"/>
    <property type="match status" value="1"/>
</dbReference>
<comment type="subcellular location">
    <subcellularLocation>
        <location evidence="1">Membrane</location>
        <topology evidence="1">Multi-pass membrane protein</topology>
    </subcellularLocation>
</comment>
<evidence type="ECO:0000313" key="9">
    <source>
        <dbReference type="EMBL" id="KHJ91838.1"/>
    </source>
</evidence>
<evidence type="ECO:0000256" key="6">
    <source>
        <dbReference type="ARBA" id="ARBA00023065"/>
    </source>
</evidence>
<dbReference type="GO" id="GO:0016471">
    <property type="term" value="C:vacuolar proton-transporting V-type ATPase complex"/>
    <property type="evidence" value="ECO:0007669"/>
    <property type="project" value="TreeGrafter"/>
</dbReference>
<keyword evidence="7 8" id="KW-0472">Membrane</keyword>
<evidence type="ECO:0000256" key="8">
    <source>
        <dbReference type="RuleBase" id="RU361189"/>
    </source>
</evidence>
<keyword evidence="10" id="KW-1185">Reference proteome</keyword>
<dbReference type="GO" id="GO:0046961">
    <property type="term" value="F:proton-transporting ATPase activity, rotational mechanism"/>
    <property type="evidence" value="ECO:0007669"/>
    <property type="project" value="InterPro"/>
</dbReference>
<dbReference type="GO" id="GO:0033179">
    <property type="term" value="C:proton-transporting V-type ATPase, V0 domain"/>
    <property type="evidence" value="ECO:0007669"/>
    <property type="project" value="InterPro"/>
</dbReference>
<feature type="transmembrane region" description="Helical" evidence="8">
    <location>
        <begin position="138"/>
        <end position="165"/>
    </location>
</feature>
<name>A0A0B1T2P8_OESDE</name>
<evidence type="ECO:0000256" key="7">
    <source>
        <dbReference type="ARBA" id="ARBA00023136"/>
    </source>
</evidence>
<dbReference type="GO" id="GO:0005886">
    <property type="term" value="C:plasma membrane"/>
    <property type="evidence" value="ECO:0007669"/>
    <property type="project" value="TreeGrafter"/>
</dbReference>
<proteinExistence type="inferred from homology"/>
<evidence type="ECO:0000313" key="10">
    <source>
        <dbReference type="Proteomes" id="UP000053660"/>
    </source>
</evidence>
<dbReference type="OrthoDB" id="10264220at2759"/>
<evidence type="ECO:0000256" key="2">
    <source>
        <dbReference type="ARBA" id="ARBA00009904"/>
    </source>
</evidence>
<protein>
    <recommendedName>
        <fullName evidence="8">V-type proton ATPase subunit a</fullName>
    </recommendedName>
</protein>
<feature type="transmembrane region" description="Helical" evidence="8">
    <location>
        <begin position="254"/>
        <end position="274"/>
    </location>
</feature>
<dbReference type="GO" id="GO:0051117">
    <property type="term" value="F:ATPase binding"/>
    <property type="evidence" value="ECO:0007669"/>
    <property type="project" value="TreeGrafter"/>
</dbReference>
<keyword evidence="3 8" id="KW-0813">Transport</keyword>
<evidence type="ECO:0000256" key="5">
    <source>
        <dbReference type="ARBA" id="ARBA00022989"/>
    </source>
</evidence>
<comment type="function">
    <text evidence="8">Essential component of the vacuolar proton pump (V-ATPase), a multimeric enzyme that catalyzes the translocation of protons across the membranes. Required for assembly and activity of the V-ATPase.</text>
</comment>
<feature type="transmembrane region" description="Helical" evidence="8">
    <location>
        <begin position="108"/>
        <end position="126"/>
    </location>
</feature>
<dbReference type="PANTHER" id="PTHR11629:SF58">
    <property type="entry name" value="V-TYPE PROTON ATPASE 116 KDA SUBUNIT A 3"/>
    <property type="match status" value="1"/>
</dbReference>
<feature type="transmembrane region" description="Helical" evidence="8">
    <location>
        <begin position="12"/>
        <end position="29"/>
    </location>
</feature>
<evidence type="ECO:0000256" key="3">
    <source>
        <dbReference type="ARBA" id="ARBA00022448"/>
    </source>
</evidence>
<organism evidence="9 10">
    <name type="scientific">Oesophagostomum dentatum</name>
    <name type="common">Nodular worm</name>
    <dbReference type="NCBI Taxonomy" id="61180"/>
    <lineage>
        <taxon>Eukaryota</taxon>
        <taxon>Metazoa</taxon>
        <taxon>Ecdysozoa</taxon>
        <taxon>Nematoda</taxon>
        <taxon>Chromadorea</taxon>
        <taxon>Rhabditida</taxon>
        <taxon>Rhabditina</taxon>
        <taxon>Rhabditomorpha</taxon>
        <taxon>Strongyloidea</taxon>
        <taxon>Strongylidae</taxon>
        <taxon>Oesophagostomum</taxon>
    </lineage>
</organism>
<keyword evidence="8" id="KW-0375">Hydrogen ion transport</keyword>
<accession>A0A0B1T2P8</accession>
<dbReference type="Proteomes" id="UP000053660">
    <property type="component" value="Unassembled WGS sequence"/>
</dbReference>
<feature type="transmembrane region" description="Helical" evidence="8">
    <location>
        <begin position="398"/>
        <end position="418"/>
    </location>
</feature>
<keyword evidence="5 8" id="KW-1133">Transmembrane helix</keyword>
<dbReference type="InterPro" id="IPR002490">
    <property type="entry name" value="V-ATPase_116kDa_su"/>
</dbReference>
<evidence type="ECO:0000256" key="1">
    <source>
        <dbReference type="ARBA" id="ARBA00004141"/>
    </source>
</evidence>
<sequence>MRSSTPFFGGRYVVLLMGMFSLYTGLLYNDIYSKSINIFGSSWKNPYPQSLLEHMDEQGYNNSQTLDLTWPPEKSFNSDLGPYPFGVDPIWNLAINKLNFLNPLKMKTSIILGVAQMTFGLLLSLCNHINNRSLVDIFFVFIPQCFFLGCIFVYLCAMVVVKWIFFYVNPAFIFGRLYPGPNCAPSLLIGLINMFMLKARDPGFVQHQGWQNASAWVMVNGKNYTYDVYDQCYLQEWYPGQRRICATQVLTEEILLLLAVVSIPIMLLVKPFYIRYLHSRGLPMPGGHSHGDGDEEFSFGDVLVYQAIHTIEFALGCISHTASYLRLWALSLAHARNFGDVLVYQAIHTIEFALGCISHTASYLRLWALSLAHAQLSEVLWDMLFQIGLTMGGWGGSAAIFILYYFFGVLSISILILMEGLSAFLHTLRLHWVEFNSKFYGGTGIAFEPLYFTRLIRIAEGLEQA</sequence>
<keyword evidence="6 8" id="KW-0406">Ion transport</keyword>
<dbReference type="AlphaFoldDB" id="A0A0B1T2P8"/>
<reference evidence="9 10" key="1">
    <citation type="submission" date="2014-03" db="EMBL/GenBank/DDBJ databases">
        <title>Draft genome of the hookworm Oesophagostomum dentatum.</title>
        <authorList>
            <person name="Mitreva M."/>
        </authorList>
    </citation>
    <scope>NUCLEOTIDE SEQUENCE [LARGE SCALE GENOMIC DNA]</scope>
    <source>
        <strain evidence="9 10">OD-Hann</strain>
    </source>
</reference>
<feature type="transmembrane region" description="Helical" evidence="8">
    <location>
        <begin position="177"/>
        <end position="197"/>
    </location>
</feature>
<dbReference type="GO" id="GO:0007035">
    <property type="term" value="P:vacuolar acidification"/>
    <property type="evidence" value="ECO:0007669"/>
    <property type="project" value="TreeGrafter"/>
</dbReference>
<keyword evidence="4 8" id="KW-0812">Transmembrane</keyword>
<evidence type="ECO:0000256" key="4">
    <source>
        <dbReference type="ARBA" id="ARBA00022692"/>
    </source>
</evidence>
<dbReference type="EMBL" id="KN551770">
    <property type="protein sequence ID" value="KHJ91838.1"/>
    <property type="molecule type" value="Genomic_DNA"/>
</dbReference>
<dbReference type="Pfam" id="PF01496">
    <property type="entry name" value="V_ATPase_I"/>
    <property type="match status" value="3"/>
</dbReference>
<comment type="similarity">
    <text evidence="2 8">Belongs to the V-ATPase 116 kDa subunit family.</text>
</comment>